<accession>A0A811NKT7</accession>
<feature type="region of interest" description="Disordered" evidence="1">
    <location>
        <begin position="27"/>
        <end position="49"/>
    </location>
</feature>
<gene>
    <name evidence="2" type="ORF">NCGR_LOCUS17576</name>
</gene>
<evidence type="ECO:0000256" key="1">
    <source>
        <dbReference type="SAM" id="MobiDB-lite"/>
    </source>
</evidence>
<dbReference type="AlphaFoldDB" id="A0A811NKT7"/>
<proteinExistence type="predicted"/>
<evidence type="ECO:0000313" key="2">
    <source>
        <dbReference type="EMBL" id="CAD6225561.1"/>
    </source>
</evidence>
<feature type="compositionally biased region" description="Gly residues" evidence="1">
    <location>
        <begin position="137"/>
        <end position="152"/>
    </location>
</feature>
<feature type="compositionally biased region" description="Low complexity" evidence="1">
    <location>
        <begin position="39"/>
        <end position="48"/>
    </location>
</feature>
<feature type="compositionally biased region" description="Acidic residues" evidence="1">
    <location>
        <begin position="247"/>
        <end position="260"/>
    </location>
</feature>
<evidence type="ECO:0000313" key="3">
    <source>
        <dbReference type="Proteomes" id="UP000604825"/>
    </source>
</evidence>
<dbReference type="OrthoDB" id="10641544at2759"/>
<sequence>MAASPDGDKLVQMDRLLVAMEVDAAATTATVRPSPRGPPAARSSSTSAARDRLDSLLLDDGGWDDLLDGGDASLLVDGARWYYVQALGNSQHKPVNGPTHFVSSKPYKPAPAASFCRTLPIPHPCDSPHVHSHSDGSDGGLNLHGGDGGAGGLVNPVKRQARPQRPDPRAQLARLVGDVNPAAMRLELETSGKVATGAAPTAAKKKVPVPGAKRDKRAASTANKKAPVTIDKRAKGLASTSKKMEYTDEDDASSDEDDTSSDGYYSFFYEEDNVHFRLDIAKNDVLDFVNDSMKKIEKYVHKRFNQTYNEIMGDLEHDEVLEQEGGCSHRVNCKSEMQV</sequence>
<feature type="region of interest" description="Disordered" evidence="1">
    <location>
        <begin position="127"/>
        <end position="169"/>
    </location>
</feature>
<feature type="compositionally biased region" description="Basic and acidic residues" evidence="1">
    <location>
        <begin position="127"/>
        <end position="136"/>
    </location>
</feature>
<keyword evidence="3" id="KW-1185">Reference proteome</keyword>
<dbReference type="EMBL" id="CAJGYO010000004">
    <property type="protein sequence ID" value="CAD6225561.1"/>
    <property type="molecule type" value="Genomic_DNA"/>
</dbReference>
<dbReference type="Proteomes" id="UP000604825">
    <property type="component" value="Unassembled WGS sequence"/>
</dbReference>
<reference evidence="2" key="1">
    <citation type="submission" date="2020-10" db="EMBL/GenBank/DDBJ databases">
        <authorList>
            <person name="Han B."/>
            <person name="Lu T."/>
            <person name="Zhao Q."/>
            <person name="Huang X."/>
            <person name="Zhao Y."/>
        </authorList>
    </citation>
    <scope>NUCLEOTIDE SEQUENCE</scope>
</reference>
<name>A0A811NKT7_9POAL</name>
<organism evidence="2 3">
    <name type="scientific">Miscanthus lutarioriparius</name>
    <dbReference type="NCBI Taxonomy" id="422564"/>
    <lineage>
        <taxon>Eukaryota</taxon>
        <taxon>Viridiplantae</taxon>
        <taxon>Streptophyta</taxon>
        <taxon>Embryophyta</taxon>
        <taxon>Tracheophyta</taxon>
        <taxon>Spermatophyta</taxon>
        <taxon>Magnoliopsida</taxon>
        <taxon>Liliopsida</taxon>
        <taxon>Poales</taxon>
        <taxon>Poaceae</taxon>
        <taxon>PACMAD clade</taxon>
        <taxon>Panicoideae</taxon>
        <taxon>Andropogonodae</taxon>
        <taxon>Andropogoneae</taxon>
        <taxon>Saccharinae</taxon>
        <taxon>Miscanthus</taxon>
    </lineage>
</organism>
<feature type="region of interest" description="Disordered" evidence="1">
    <location>
        <begin position="195"/>
        <end position="260"/>
    </location>
</feature>
<comment type="caution">
    <text evidence="2">The sequence shown here is derived from an EMBL/GenBank/DDBJ whole genome shotgun (WGS) entry which is preliminary data.</text>
</comment>
<protein>
    <submittedName>
        <fullName evidence="2">Uncharacterized protein</fullName>
    </submittedName>
</protein>